<feature type="transmembrane region" description="Helical" evidence="11">
    <location>
        <begin position="39"/>
        <end position="61"/>
    </location>
</feature>
<evidence type="ECO:0000256" key="7">
    <source>
        <dbReference type="ARBA" id="ARBA00022984"/>
    </source>
</evidence>
<keyword evidence="15" id="KW-1185">Reference proteome</keyword>
<comment type="catalytic activity">
    <reaction evidence="11">
        <text>[GlcNAc-(1-&gt;4)-Mur2Ac(oyl-L-Ala-gamma-D-Glu-L-Lys-D-Ala-D-Ala)](n)-di-trans,octa-cis-undecaprenyl diphosphate + beta-D-GlcNAc-(1-&gt;4)-Mur2Ac(oyl-L-Ala-gamma-D-Glu-L-Lys-D-Ala-D-Ala)-di-trans,octa-cis-undecaprenyl diphosphate = [GlcNAc-(1-&gt;4)-Mur2Ac(oyl-L-Ala-gamma-D-Glu-L-Lys-D-Ala-D-Ala)](n+1)-di-trans,octa-cis-undecaprenyl diphosphate + di-trans,octa-cis-undecaprenyl diphosphate + H(+)</text>
        <dbReference type="Rhea" id="RHEA:23708"/>
        <dbReference type="Rhea" id="RHEA-COMP:9602"/>
        <dbReference type="Rhea" id="RHEA-COMP:9603"/>
        <dbReference type="ChEBI" id="CHEBI:15378"/>
        <dbReference type="ChEBI" id="CHEBI:58405"/>
        <dbReference type="ChEBI" id="CHEBI:60033"/>
        <dbReference type="ChEBI" id="CHEBI:78435"/>
        <dbReference type="EC" id="2.4.99.28"/>
    </reaction>
</comment>
<name>A0A1D7TVS2_9HYPH</name>
<dbReference type="GO" id="GO:0008955">
    <property type="term" value="F:peptidoglycan glycosyltransferase activity"/>
    <property type="evidence" value="ECO:0007669"/>
    <property type="project" value="UniProtKB-UniRule"/>
</dbReference>
<dbReference type="Proteomes" id="UP000094969">
    <property type="component" value="Chromosome"/>
</dbReference>
<dbReference type="STRING" id="1526658.BHK69_00775"/>
<evidence type="ECO:0000256" key="11">
    <source>
        <dbReference type="HAMAP-Rule" id="MF_00766"/>
    </source>
</evidence>
<evidence type="ECO:0000256" key="6">
    <source>
        <dbReference type="ARBA" id="ARBA00022960"/>
    </source>
</evidence>
<dbReference type="InterPro" id="IPR023346">
    <property type="entry name" value="Lysozyme-like_dom_sf"/>
</dbReference>
<dbReference type="EMBL" id="CP017147">
    <property type="protein sequence ID" value="AOO79222.1"/>
    <property type="molecule type" value="Genomic_DNA"/>
</dbReference>
<evidence type="ECO:0000256" key="5">
    <source>
        <dbReference type="ARBA" id="ARBA00022692"/>
    </source>
</evidence>
<evidence type="ECO:0000313" key="14">
    <source>
        <dbReference type="EMBL" id="AOO79222.1"/>
    </source>
</evidence>
<comment type="similarity">
    <text evidence="11">Belongs to the glycosyltransferase 51 family.</text>
</comment>
<proteinExistence type="inferred from homology"/>
<comment type="subcellular location">
    <subcellularLocation>
        <location evidence="11">Cell inner membrane</location>
        <topology evidence="11">Single-pass membrane protein</topology>
    </subcellularLocation>
</comment>
<dbReference type="InterPro" id="IPR036950">
    <property type="entry name" value="PBP_transglycosylase"/>
</dbReference>
<evidence type="ECO:0000256" key="8">
    <source>
        <dbReference type="ARBA" id="ARBA00022989"/>
    </source>
</evidence>
<organism evidence="14 15">
    <name type="scientific">Bosea vaviloviae</name>
    <dbReference type="NCBI Taxonomy" id="1526658"/>
    <lineage>
        <taxon>Bacteria</taxon>
        <taxon>Pseudomonadati</taxon>
        <taxon>Pseudomonadota</taxon>
        <taxon>Alphaproteobacteria</taxon>
        <taxon>Hyphomicrobiales</taxon>
        <taxon>Boseaceae</taxon>
        <taxon>Bosea</taxon>
    </lineage>
</organism>
<keyword evidence="5 11" id="KW-0812">Transmembrane</keyword>
<keyword evidence="2 11" id="KW-0997">Cell inner membrane</keyword>
<dbReference type="InterPro" id="IPR011812">
    <property type="entry name" value="Pep_trsgly"/>
</dbReference>
<evidence type="ECO:0000256" key="10">
    <source>
        <dbReference type="ARBA" id="ARBA00023316"/>
    </source>
</evidence>
<dbReference type="GO" id="GO:0009252">
    <property type="term" value="P:peptidoglycan biosynthetic process"/>
    <property type="evidence" value="ECO:0007669"/>
    <property type="project" value="UniProtKB-UniRule"/>
</dbReference>
<dbReference type="GO" id="GO:0008360">
    <property type="term" value="P:regulation of cell shape"/>
    <property type="evidence" value="ECO:0007669"/>
    <property type="project" value="UniProtKB-KW"/>
</dbReference>
<evidence type="ECO:0000313" key="15">
    <source>
        <dbReference type="Proteomes" id="UP000094969"/>
    </source>
</evidence>
<dbReference type="GO" id="GO:0016763">
    <property type="term" value="F:pentosyltransferase activity"/>
    <property type="evidence" value="ECO:0007669"/>
    <property type="project" value="InterPro"/>
</dbReference>
<comment type="function">
    <text evidence="11">Peptidoglycan polymerase that catalyzes glycan chain elongation from lipid-linked precursors.</text>
</comment>
<evidence type="ECO:0000259" key="13">
    <source>
        <dbReference type="Pfam" id="PF00912"/>
    </source>
</evidence>
<gene>
    <name evidence="11" type="primary">mtgA</name>
    <name evidence="14" type="ORF">BHK69_00775</name>
</gene>
<keyword evidence="10 11" id="KW-0961">Cell wall biogenesis/degradation</keyword>
<evidence type="ECO:0000256" key="9">
    <source>
        <dbReference type="ARBA" id="ARBA00023136"/>
    </source>
</evidence>
<sequence>MPEPAGTVKPRDSKRRGREGMAAGQRTARRGLFARLIRWIGRLVLGLLIVLALGLLLYRFIPAPSTLMIARWLSLQPVERQWVPLDQISSALIRSVIAAEDQRFCAHSGVDWIELNTVLDDEDGPSRGASTLTMQTAKNLFLWHGRSYIRKALEIPLALAIDLAWPKQRIIEVYLNIAEWGDGLFGAEAAAQRYFKKSAAGLTGPEASRLAAALPNPSARDPGRPSRSLQAGAVRVQRRLGQLGALGNCAVPEGEEDMD</sequence>
<keyword evidence="8 11" id="KW-1133">Transmembrane helix</keyword>
<evidence type="ECO:0000256" key="2">
    <source>
        <dbReference type="ARBA" id="ARBA00022519"/>
    </source>
</evidence>
<keyword evidence="9 11" id="KW-0472">Membrane</keyword>
<dbReference type="NCBIfam" id="TIGR02070">
    <property type="entry name" value="mono_pep_trsgly"/>
    <property type="match status" value="1"/>
</dbReference>
<dbReference type="PANTHER" id="PTHR30400:SF0">
    <property type="entry name" value="BIOSYNTHETIC PEPTIDOGLYCAN TRANSGLYCOSYLASE"/>
    <property type="match status" value="1"/>
</dbReference>
<dbReference type="Gene3D" id="1.10.3810.10">
    <property type="entry name" value="Biosynthetic peptidoglycan transglycosylase-like"/>
    <property type="match status" value="1"/>
</dbReference>
<comment type="pathway">
    <text evidence="11">Cell wall biogenesis; peptidoglycan biosynthesis.</text>
</comment>
<dbReference type="KEGG" id="bvv:BHK69_00775"/>
<dbReference type="GO" id="GO:0005886">
    <property type="term" value="C:plasma membrane"/>
    <property type="evidence" value="ECO:0007669"/>
    <property type="project" value="UniProtKB-SubCell"/>
</dbReference>
<evidence type="ECO:0000256" key="3">
    <source>
        <dbReference type="ARBA" id="ARBA00022676"/>
    </source>
</evidence>
<evidence type="ECO:0000256" key="12">
    <source>
        <dbReference type="SAM" id="MobiDB-lite"/>
    </source>
</evidence>
<keyword evidence="7 11" id="KW-0573">Peptidoglycan synthesis</keyword>
<keyword evidence="6 11" id="KW-0133">Cell shape</keyword>
<dbReference type="AlphaFoldDB" id="A0A1D7TVS2"/>
<dbReference type="SUPFAM" id="SSF53955">
    <property type="entry name" value="Lysozyme-like"/>
    <property type="match status" value="1"/>
</dbReference>
<dbReference type="InterPro" id="IPR001264">
    <property type="entry name" value="Glyco_trans_51"/>
</dbReference>
<keyword evidence="1 11" id="KW-1003">Cell membrane</keyword>
<protein>
    <recommendedName>
        <fullName evidence="11">Biosynthetic peptidoglycan transglycosylase</fullName>
        <ecNumber evidence="11">2.4.99.28</ecNumber>
    </recommendedName>
    <alternativeName>
        <fullName evidence="11">Glycan polymerase</fullName>
    </alternativeName>
    <alternativeName>
        <fullName evidence="11">Peptidoglycan glycosyltransferase MtgA</fullName>
        <shortName evidence="11">PGT</shortName>
    </alternativeName>
</protein>
<feature type="region of interest" description="Disordered" evidence="12">
    <location>
        <begin position="1"/>
        <end position="23"/>
    </location>
</feature>
<keyword evidence="3 11" id="KW-0328">Glycosyltransferase</keyword>
<dbReference type="UniPathway" id="UPA00219"/>
<dbReference type="EC" id="2.4.99.28" evidence="11"/>
<dbReference type="GO" id="GO:0009274">
    <property type="term" value="C:peptidoglycan-based cell wall"/>
    <property type="evidence" value="ECO:0007669"/>
    <property type="project" value="InterPro"/>
</dbReference>
<keyword evidence="4 11" id="KW-0808">Transferase</keyword>
<evidence type="ECO:0000256" key="4">
    <source>
        <dbReference type="ARBA" id="ARBA00022679"/>
    </source>
</evidence>
<evidence type="ECO:0000256" key="1">
    <source>
        <dbReference type="ARBA" id="ARBA00022475"/>
    </source>
</evidence>
<dbReference type="GO" id="GO:0071555">
    <property type="term" value="P:cell wall organization"/>
    <property type="evidence" value="ECO:0007669"/>
    <property type="project" value="UniProtKB-KW"/>
</dbReference>
<feature type="domain" description="Glycosyl transferase family 51" evidence="13">
    <location>
        <begin position="76"/>
        <end position="231"/>
    </location>
</feature>
<dbReference type="PANTHER" id="PTHR30400">
    <property type="entry name" value="MONOFUNCTIONAL BIOSYNTHETIC PEPTIDOGLYCAN TRANSGLYCOSYLASE"/>
    <property type="match status" value="1"/>
</dbReference>
<reference evidence="14 15" key="1">
    <citation type="journal article" date="2015" name="Antonie Van Leeuwenhoek">
        <title>Bosea vaviloviae sp. nov., a new species of slow-growing rhizobia isolated from nodules of the relict species Vavilovia formosa (Stev.) Fed.</title>
        <authorList>
            <person name="Safronova V.I."/>
            <person name="Kuznetsova I.G."/>
            <person name="Sazanova A.L."/>
            <person name="Kimeklis A.K."/>
            <person name="Belimov A.A."/>
            <person name="Andronov E.E."/>
            <person name="Pinaev A.G."/>
            <person name="Chizhevskaya E.P."/>
            <person name="Pukhaev A.R."/>
            <person name="Popov K.P."/>
            <person name="Willems A."/>
            <person name="Tikhonovich I.A."/>
        </authorList>
    </citation>
    <scope>NUCLEOTIDE SEQUENCE [LARGE SCALE GENOMIC DNA]</scope>
    <source>
        <strain evidence="14 15">Vaf18</strain>
    </source>
</reference>
<dbReference type="Pfam" id="PF00912">
    <property type="entry name" value="Transgly"/>
    <property type="match status" value="1"/>
</dbReference>
<dbReference type="HAMAP" id="MF_00766">
    <property type="entry name" value="PGT_MtgA"/>
    <property type="match status" value="1"/>
</dbReference>
<accession>A0A1D7TVS2</accession>